<comment type="subcellular location">
    <subcellularLocation>
        <location evidence="1">Membrane</location>
        <topology evidence="1">Multi-pass membrane protein</topology>
    </subcellularLocation>
</comment>
<feature type="transmembrane region" description="Helical" evidence="8">
    <location>
        <begin position="39"/>
        <end position="57"/>
    </location>
</feature>
<sequence length="745" mass="82084">MRAFHYSWLSFFIAFFGWFSIPPLMPTIKKQLNLTEDQVSNSNIVSLASTIIGRLIVGPLCDRYGARTVQAVLLVIGAIPVASAALVVDYSGLMFVRFFIGLVGCSFVATAYWTSTMFSHEVVGSANAISCGWGNLGAGVTYLVTPLIFDLITVNDSISYSYGWRMALLVPAILMVIIGICTYKFSDDCPQGNYVDLKRNHVMADRATSELYYGFVAVARQPVSWILAFQYACCFGVELQVHNVLSLYYYEDFKITGCDAATDANACRLLTQTKASAISSCFGLMCIFARAVGGYVSDISNRHYDMKGRISMQLLCLAFQAVFLYLYSQIRVLTWSIPCLVVFGFFAQASTGTTYGIVPYVCPEYTGVTSGIVGAGGNMGGLAWGFLFKGTGGCSPDGPRERESDVSCDVTISPGLSGYCLLRNDATGEEVQAMRVNCSSLHKDASFTCREAEDFARVAPQISALIEAKQGSETQSPLQVVTMEANSGVVMVMYPRLIDSVYATVRLLRSYNCSLPVELWYLESEMGASPLDDSRVLQILVKEYSPISLRGIADVTIGGFNSKVFALAHSALDQVLFLDADNAPVKDPTYLFSDPKFVETGALFWPDFWHPNHTLFNVKAESLVWELVNTPFVDMLEQESGQLLIDRRRSAVAMEVVQFLALRKPDHLNLLKLLYGDKDIFRVAWLKTKTPFHFINTPAGAAGMKRANQFCGMTMVQHDTKGTLMPKVTSAPTPTKMLKYLKDVD</sequence>
<protein>
    <recommendedName>
        <fullName evidence="11">Major facilitator superfamily (MFS) profile domain-containing protein</fullName>
    </recommendedName>
</protein>
<evidence type="ECO:0000256" key="8">
    <source>
        <dbReference type="SAM" id="Phobius"/>
    </source>
</evidence>
<dbReference type="CDD" id="cd17341">
    <property type="entry name" value="MFS_NRT2_like"/>
    <property type="match status" value="1"/>
</dbReference>
<feature type="transmembrane region" description="Helical" evidence="8">
    <location>
        <begin position="166"/>
        <end position="185"/>
    </location>
</feature>
<dbReference type="Pfam" id="PF11051">
    <property type="entry name" value="Mannosyl_trans3"/>
    <property type="match status" value="1"/>
</dbReference>
<dbReference type="Pfam" id="PF07690">
    <property type="entry name" value="MFS_1"/>
    <property type="match status" value="1"/>
</dbReference>
<name>A0A3R7JNX9_9STRA</name>
<dbReference type="STRING" id="325452.A0A3R7JNX9"/>
<feature type="transmembrane region" description="Helical" evidence="8">
    <location>
        <begin position="277"/>
        <end position="296"/>
    </location>
</feature>
<evidence type="ECO:0000313" key="9">
    <source>
        <dbReference type="EMBL" id="RLN73910.1"/>
    </source>
</evidence>
<keyword evidence="6 8" id="KW-1133">Transmembrane helix</keyword>
<evidence type="ECO:0008006" key="11">
    <source>
        <dbReference type="Google" id="ProtNLM"/>
    </source>
</evidence>
<gene>
    <name evidence="9" type="ORF">BBO99_00009178</name>
</gene>
<comment type="similarity">
    <text evidence="3">Belongs to the MNN1/MNT family.</text>
</comment>
<feature type="transmembrane region" description="Helical" evidence="8">
    <location>
        <begin position="6"/>
        <end position="27"/>
    </location>
</feature>
<dbReference type="AlphaFoldDB" id="A0A3R7JNX9"/>
<dbReference type="GO" id="GO:0015112">
    <property type="term" value="F:nitrate transmembrane transporter activity"/>
    <property type="evidence" value="ECO:0007669"/>
    <property type="project" value="InterPro"/>
</dbReference>
<dbReference type="InterPro" id="IPR029044">
    <property type="entry name" value="Nucleotide-diphossugar_trans"/>
</dbReference>
<organism evidence="9 10">
    <name type="scientific">Phytophthora kernoviae</name>
    <dbReference type="NCBI Taxonomy" id="325452"/>
    <lineage>
        <taxon>Eukaryota</taxon>
        <taxon>Sar</taxon>
        <taxon>Stramenopiles</taxon>
        <taxon>Oomycota</taxon>
        <taxon>Peronosporomycetes</taxon>
        <taxon>Peronosporales</taxon>
        <taxon>Peronosporaceae</taxon>
        <taxon>Phytophthora</taxon>
    </lineage>
</organism>
<keyword evidence="5 8" id="KW-0812">Transmembrane</keyword>
<feature type="non-terminal residue" evidence="9">
    <location>
        <position position="745"/>
    </location>
</feature>
<keyword evidence="10" id="KW-1185">Reference proteome</keyword>
<evidence type="ECO:0000256" key="3">
    <source>
        <dbReference type="ARBA" id="ARBA00009105"/>
    </source>
</evidence>
<proteinExistence type="inferred from homology"/>
<accession>A0A3R7JNX9</accession>
<dbReference type="Proteomes" id="UP000285624">
    <property type="component" value="Unassembled WGS sequence"/>
</dbReference>
<dbReference type="GO" id="GO:0016020">
    <property type="term" value="C:membrane"/>
    <property type="evidence" value="ECO:0007669"/>
    <property type="project" value="UniProtKB-SubCell"/>
</dbReference>
<feature type="transmembrane region" description="Helical" evidence="8">
    <location>
        <begin position="69"/>
        <end position="88"/>
    </location>
</feature>
<keyword evidence="7 8" id="KW-0472">Membrane</keyword>
<dbReference type="InterPro" id="IPR036259">
    <property type="entry name" value="MFS_trans_sf"/>
</dbReference>
<evidence type="ECO:0000256" key="5">
    <source>
        <dbReference type="ARBA" id="ARBA00022692"/>
    </source>
</evidence>
<evidence type="ECO:0000256" key="2">
    <source>
        <dbReference type="ARBA" id="ARBA00008432"/>
    </source>
</evidence>
<feature type="transmembrane region" description="Helical" evidence="8">
    <location>
        <begin position="133"/>
        <end position="154"/>
    </location>
</feature>
<dbReference type="GO" id="GO:0016757">
    <property type="term" value="F:glycosyltransferase activity"/>
    <property type="evidence" value="ECO:0007669"/>
    <property type="project" value="InterPro"/>
</dbReference>
<evidence type="ECO:0000256" key="6">
    <source>
        <dbReference type="ARBA" id="ARBA00022989"/>
    </source>
</evidence>
<feature type="transmembrane region" description="Helical" evidence="8">
    <location>
        <begin position="308"/>
        <end position="327"/>
    </location>
</feature>
<dbReference type="EMBL" id="MBDN02000644">
    <property type="protein sequence ID" value="RLN73910.1"/>
    <property type="molecule type" value="Genomic_DNA"/>
</dbReference>
<dbReference type="InterPro" id="IPR022751">
    <property type="entry name" value="Alpha_mannosyltransferase"/>
</dbReference>
<dbReference type="InterPro" id="IPR011701">
    <property type="entry name" value="MFS"/>
</dbReference>
<reference evidence="9 10" key="1">
    <citation type="journal article" date="2019" name="Mol. Plant Pathol.">
        <title>Genome sequencing of oomycete isolates from Chile supports the New Zealand origin of Phytophthora kernoviae and makes available the first Nothophytophthora sp. genome.</title>
        <authorList>
            <person name="Studholme D.J."/>
            <person name="Panda P."/>
            <person name="Sanfuentes Von Stowasser E."/>
            <person name="Gonzalez M."/>
            <person name="Hill R."/>
            <person name="Sambles C."/>
            <person name="Grant M."/>
            <person name="Williams N.M."/>
            <person name="McDougal R.L."/>
        </authorList>
    </citation>
    <scope>NUCLEOTIDE SEQUENCE [LARGE SCALE GENOMIC DNA]</scope>
    <source>
        <strain evidence="9">Chile4</strain>
    </source>
</reference>
<feature type="transmembrane region" description="Helical" evidence="8">
    <location>
        <begin position="95"/>
        <end position="113"/>
    </location>
</feature>
<evidence type="ECO:0000313" key="10">
    <source>
        <dbReference type="Proteomes" id="UP000285624"/>
    </source>
</evidence>
<dbReference type="SUPFAM" id="SSF103473">
    <property type="entry name" value="MFS general substrate transporter"/>
    <property type="match status" value="1"/>
</dbReference>
<dbReference type="SUPFAM" id="SSF53448">
    <property type="entry name" value="Nucleotide-diphospho-sugar transferases"/>
    <property type="match status" value="1"/>
</dbReference>
<evidence type="ECO:0000256" key="4">
    <source>
        <dbReference type="ARBA" id="ARBA00022679"/>
    </source>
</evidence>
<comment type="similarity">
    <text evidence="2">Belongs to the major facilitator superfamily. Nitrate/nitrite porter (TC 2.A.1.8) family.</text>
</comment>
<comment type="caution">
    <text evidence="9">The sequence shown here is derived from an EMBL/GenBank/DDBJ whole genome shotgun (WGS) entry which is preliminary data.</text>
</comment>
<dbReference type="PANTHER" id="PTHR23515">
    <property type="entry name" value="HIGH-AFFINITY NITRATE TRANSPORTER 2.3"/>
    <property type="match status" value="1"/>
</dbReference>
<evidence type="ECO:0000256" key="1">
    <source>
        <dbReference type="ARBA" id="ARBA00004141"/>
    </source>
</evidence>
<evidence type="ECO:0000256" key="7">
    <source>
        <dbReference type="ARBA" id="ARBA00023136"/>
    </source>
</evidence>
<dbReference type="InterPro" id="IPR044772">
    <property type="entry name" value="NO3_transporter"/>
</dbReference>
<dbReference type="Gene3D" id="1.20.1250.20">
    <property type="entry name" value="MFS general substrate transporter like domains"/>
    <property type="match status" value="2"/>
</dbReference>
<keyword evidence="4" id="KW-0808">Transferase</keyword>